<dbReference type="EMBL" id="CM047899">
    <property type="protein sequence ID" value="KAJ0102241.1"/>
    <property type="molecule type" value="Genomic_DNA"/>
</dbReference>
<organism evidence="1 2">
    <name type="scientific">Pistacia atlantica</name>
    <dbReference type="NCBI Taxonomy" id="434234"/>
    <lineage>
        <taxon>Eukaryota</taxon>
        <taxon>Viridiplantae</taxon>
        <taxon>Streptophyta</taxon>
        <taxon>Embryophyta</taxon>
        <taxon>Tracheophyta</taxon>
        <taxon>Spermatophyta</taxon>
        <taxon>Magnoliopsida</taxon>
        <taxon>eudicotyledons</taxon>
        <taxon>Gunneridae</taxon>
        <taxon>Pentapetalae</taxon>
        <taxon>rosids</taxon>
        <taxon>malvids</taxon>
        <taxon>Sapindales</taxon>
        <taxon>Anacardiaceae</taxon>
        <taxon>Pistacia</taxon>
    </lineage>
</organism>
<evidence type="ECO:0000313" key="2">
    <source>
        <dbReference type="Proteomes" id="UP001164250"/>
    </source>
</evidence>
<protein>
    <submittedName>
        <fullName evidence="1">Uncharacterized protein</fullName>
    </submittedName>
</protein>
<reference evidence="2" key="1">
    <citation type="journal article" date="2023" name="G3 (Bethesda)">
        <title>Genome assembly and association tests identify interacting loci associated with vigor, precocity, and sex in interspecific pistachio rootstocks.</title>
        <authorList>
            <person name="Palmer W."/>
            <person name="Jacygrad E."/>
            <person name="Sagayaradj S."/>
            <person name="Cavanaugh K."/>
            <person name="Han R."/>
            <person name="Bertier L."/>
            <person name="Beede B."/>
            <person name="Kafkas S."/>
            <person name="Golino D."/>
            <person name="Preece J."/>
            <person name="Michelmore R."/>
        </authorList>
    </citation>
    <scope>NUCLEOTIDE SEQUENCE [LARGE SCALE GENOMIC DNA]</scope>
</reference>
<proteinExistence type="predicted"/>
<keyword evidence="2" id="KW-1185">Reference proteome</keyword>
<sequence length="89" mass="10765">MSSFHMIVNLVFHRHTKNIELDYHYFREKVALGSLITRFLLSYLHIFDNLTKFLPRHVFLQFRFKFGLHSIPPSNLRPHDKEIKGYVHL</sequence>
<evidence type="ECO:0000313" key="1">
    <source>
        <dbReference type="EMBL" id="KAJ0102241.1"/>
    </source>
</evidence>
<dbReference type="Proteomes" id="UP001164250">
    <property type="component" value="Chromosome 3"/>
</dbReference>
<comment type="caution">
    <text evidence="1">The sequence shown here is derived from an EMBL/GenBank/DDBJ whole genome shotgun (WGS) entry which is preliminary data.</text>
</comment>
<accession>A0ACC1BTC2</accession>
<gene>
    <name evidence="1" type="ORF">Patl1_05717</name>
</gene>
<name>A0ACC1BTC2_9ROSI</name>